<dbReference type="InterPro" id="IPR008962">
    <property type="entry name" value="PapD-like_sf"/>
</dbReference>
<protein>
    <recommendedName>
        <fullName evidence="1">MSP domain-containing protein</fullName>
    </recommendedName>
</protein>
<evidence type="ECO:0000259" key="1">
    <source>
        <dbReference type="PROSITE" id="PS50202"/>
    </source>
</evidence>
<dbReference type="AlphaFoldDB" id="A0A414PY01"/>
<dbReference type="Gene3D" id="2.60.40.10">
    <property type="entry name" value="Immunoglobulins"/>
    <property type="match status" value="1"/>
</dbReference>
<dbReference type="RefSeq" id="WP_118234142.1">
    <property type="nucleotide sequence ID" value="NZ_CAEUHP010000001.1"/>
</dbReference>
<dbReference type="InterPro" id="IPR013783">
    <property type="entry name" value="Ig-like_fold"/>
</dbReference>
<feature type="domain" description="MSP" evidence="1">
    <location>
        <begin position="11"/>
        <end position="141"/>
    </location>
</feature>
<name>A0A414PY01_FUSMR</name>
<evidence type="ECO:0000313" key="3">
    <source>
        <dbReference type="Proteomes" id="UP000284676"/>
    </source>
</evidence>
<sequence>MKVIYTILVFLLSTTSFGYINIYPMEFDKNISNGVTESFKLYNRTSNEIRYRVYIEKSKEKDMSQWIEIYPQSISLKPLEEKELRLSVTPPKNAQAGEYKAKLVIKEIKVPNKKDDKKINIMTLFKLNMKGCIEEKNELTK</sequence>
<reference evidence="2 3" key="1">
    <citation type="submission" date="2018-08" db="EMBL/GenBank/DDBJ databases">
        <title>A genome reference for cultivated species of the human gut microbiota.</title>
        <authorList>
            <person name="Zou Y."/>
            <person name="Xue W."/>
            <person name="Luo G."/>
        </authorList>
    </citation>
    <scope>NUCLEOTIDE SEQUENCE [LARGE SCALE GENOMIC DNA]</scope>
    <source>
        <strain evidence="2 3">AM25-1</strain>
    </source>
</reference>
<accession>A0A414PY01</accession>
<dbReference type="InterPro" id="IPR000535">
    <property type="entry name" value="MSP_dom"/>
</dbReference>
<organism evidence="2 3">
    <name type="scientific">Fusobacterium mortiferum</name>
    <dbReference type="NCBI Taxonomy" id="850"/>
    <lineage>
        <taxon>Bacteria</taxon>
        <taxon>Fusobacteriati</taxon>
        <taxon>Fusobacteriota</taxon>
        <taxon>Fusobacteriia</taxon>
        <taxon>Fusobacteriales</taxon>
        <taxon>Fusobacteriaceae</taxon>
        <taxon>Fusobacterium</taxon>
    </lineage>
</organism>
<proteinExistence type="predicted"/>
<gene>
    <name evidence="2" type="ORF">DW663_04015</name>
</gene>
<evidence type="ECO:0000313" key="2">
    <source>
        <dbReference type="EMBL" id="RHF73443.1"/>
    </source>
</evidence>
<comment type="caution">
    <text evidence="2">The sequence shown here is derived from an EMBL/GenBank/DDBJ whole genome shotgun (WGS) entry which is preliminary data.</text>
</comment>
<dbReference type="EMBL" id="QRHL01000004">
    <property type="protein sequence ID" value="RHF73443.1"/>
    <property type="molecule type" value="Genomic_DNA"/>
</dbReference>
<dbReference type="Proteomes" id="UP000284676">
    <property type="component" value="Unassembled WGS sequence"/>
</dbReference>
<dbReference type="PROSITE" id="PS50202">
    <property type="entry name" value="MSP"/>
    <property type="match status" value="1"/>
</dbReference>
<dbReference type="SUPFAM" id="SSF49354">
    <property type="entry name" value="PapD-like"/>
    <property type="match status" value="1"/>
</dbReference>